<dbReference type="Gene3D" id="2.60.120.600">
    <property type="entry name" value="Domain of unknown function DUF1214, C-terminal domain"/>
    <property type="match status" value="1"/>
</dbReference>
<dbReference type="SUPFAM" id="SSF160935">
    <property type="entry name" value="VPA0735-like"/>
    <property type="match status" value="1"/>
</dbReference>
<accession>A0ABW5UM31</accession>
<dbReference type="InterPro" id="IPR037049">
    <property type="entry name" value="DUF1214_C_sf"/>
</dbReference>
<evidence type="ECO:0000313" key="4">
    <source>
        <dbReference type="Proteomes" id="UP001597463"/>
    </source>
</evidence>
<name>A0ABW5UM31_9BURK</name>
<comment type="caution">
    <text evidence="3">The sequence shown here is derived from an EMBL/GenBank/DDBJ whole genome shotgun (WGS) entry which is preliminary data.</text>
</comment>
<dbReference type="EMBL" id="JBHUMV010000005">
    <property type="protein sequence ID" value="MFD2754691.1"/>
    <property type="molecule type" value="Genomic_DNA"/>
</dbReference>
<reference evidence="4" key="1">
    <citation type="journal article" date="2019" name="Int. J. Syst. Evol. Microbiol.">
        <title>The Global Catalogue of Microorganisms (GCM) 10K type strain sequencing project: providing services to taxonomists for standard genome sequencing and annotation.</title>
        <authorList>
            <consortium name="The Broad Institute Genomics Platform"/>
            <consortium name="The Broad Institute Genome Sequencing Center for Infectious Disease"/>
            <person name="Wu L."/>
            <person name="Ma J."/>
        </authorList>
    </citation>
    <scope>NUCLEOTIDE SEQUENCE [LARGE SCALE GENOMIC DNA]</scope>
    <source>
        <strain evidence="4">TISTR 1906</strain>
    </source>
</reference>
<evidence type="ECO:0000313" key="3">
    <source>
        <dbReference type="EMBL" id="MFD2754691.1"/>
    </source>
</evidence>
<sequence length="456" mass="49287">MTAVAATAPATGAGLQALAEEAVTWAYPLYEMRRMRAATSPRRTEAGQAAPEGMRWCNLFTHARQLLRAGTSRVVTPNNDTLYTNAWLDLGAGPLVIDVPDTAGRYYVLGLLDFYTNPFAHIGPRLTGTQARSFLVTAPGWTGPLPAGFEAPGTHIQAPTRWLWVIGRILVDGPHDLAAVHALQNGFSVAPLADWLAGQAGVAPAPQAFAPDCDPQAPATAAHFAAQVNAALRENPPPATQRELVERFAAVGLGSGCTALDDGQARALQQALDAVLPRLRNAQSGTTQPSGWVLPPLVLDGFGSDYLTRAQVALKYIGMLDGREAVYPMAWTDAQGRPLHGGARYRLRFAPEQLPPVQAFWSVTMYDARNYMLVDNPVDRYAIGDRTPGLHRDADGGLTLHIQHARPEGEAAQANWLPAPQGDFYLCLRAYLPRPELLDGRHALPPLQRLDNDKET</sequence>
<dbReference type="InterPro" id="IPR010621">
    <property type="entry name" value="DUF1214"/>
</dbReference>
<dbReference type="PANTHER" id="PTHR36509">
    <property type="entry name" value="BLL3101 PROTEIN"/>
    <property type="match status" value="1"/>
</dbReference>
<feature type="domain" description="DUF1254" evidence="2">
    <location>
        <begin position="58"/>
        <end position="191"/>
    </location>
</feature>
<dbReference type="InterPro" id="IPR037050">
    <property type="entry name" value="DUF1254_sf"/>
</dbReference>
<protein>
    <submittedName>
        <fullName evidence="3">DUF1254 domain-containing protein</fullName>
    </submittedName>
</protein>
<dbReference type="Gene3D" id="2.60.40.1610">
    <property type="entry name" value="Domain of unknown function DUF1254"/>
    <property type="match status" value="1"/>
</dbReference>
<dbReference type="PANTHER" id="PTHR36509:SF2">
    <property type="entry name" value="BLL3101 PROTEIN"/>
    <property type="match status" value="1"/>
</dbReference>
<dbReference type="Pfam" id="PF06863">
    <property type="entry name" value="DUF1254"/>
    <property type="match status" value="1"/>
</dbReference>
<evidence type="ECO:0000259" key="2">
    <source>
        <dbReference type="Pfam" id="PF06863"/>
    </source>
</evidence>
<dbReference type="Pfam" id="PF06742">
    <property type="entry name" value="DUF1214"/>
    <property type="match status" value="1"/>
</dbReference>
<keyword evidence="4" id="KW-1185">Reference proteome</keyword>
<evidence type="ECO:0000259" key="1">
    <source>
        <dbReference type="Pfam" id="PF06742"/>
    </source>
</evidence>
<gene>
    <name evidence="3" type="ORF">ACFSW6_11385</name>
</gene>
<dbReference type="Proteomes" id="UP001597463">
    <property type="component" value="Unassembled WGS sequence"/>
</dbReference>
<feature type="domain" description="DUF1214" evidence="1">
    <location>
        <begin position="324"/>
        <end position="434"/>
    </location>
</feature>
<organism evidence="3 4">
    <name type="scientific">Comamonas terrae</name>
    <dbReference type="NCBI Taxonomy" id="673548"/>
    <lineage>
        <taxon>Bacteria</taxon>
        <taxon>Pseudomonadati</taxon>
        <taxon>Pseudomonadota</taxon>
        <taxon>Betaproteobacteria</taxon>
        <taxon>Burkholderiales</taxon>
        <taxon>Comamonadaceae</taxon>
        <taxon>Comamonas</taxon>
    </lineage>
</organism>
<dbReference type="InterPro" id="IPR010679">
    <property type="entry name" value="DUF1254"/>
</dbReference>
<proteinExistence type="predicted"/>
<dbReference type="RefSeq" id="WP_066476072.1">
    <property type="nucleotide sequence ID" value="NZ_BCNT01000005.1"/>
</dbReference>